<name>F0WHA2_9STRA</name>
<dbReference type="Pfam" id="PF20179">
    <property type="entry name" value="MSS51_C"/>
    <property type="match status" value="1"/>
</dbReference>
<organism evidence="2">
    <name type="scientific">Albugo laibachii Nc14</name>
    <dbReference type="NCBI Taxonomy" id="890382"/>
    <lineage>
        <taxon>Eukaryota</taxon>
        <taxon>Sar</taxon>
        <taxon>Stramenopiles</taxon>
        <taxon>Oomycota</taxon>
        <taxon>Peronosporomycetes</taxon>
        <taxon>Albuginales</taxon>
        <taxon>Albuginaceae</taxon>
        <taxon>Albugo</taxon>
    </lineage>
</organism>
<reference evidence="2" key="1">
    <citation type="journal article" date="2011" name="PLoS Biol.">
        <title>Gene gain and loss during evolution of obligate parasitism in the white rust pathogen of Arabidopsis thaliana.</title>
        <authorList>
            <person name="Kemen E."/>
            <person name="Gardiner A."/>
            <person name="Schultz-Larsen T."/>
            <person name="Kemen A.C."/>
            <person name="Balmuth A.L."/>
            <person name="Robert-Seilaniantz A."/>
            <person name="Bailey K."/>
            <person name="Holub E."/>
            <person name="Studholme D.J."/>
            <person name="Maclean D."/>
            <person name="Jones J.D."/>
        </authorList>
    </citation>
    <scope>NUCLEOTIDE SEQUENCE</scope>
</reference>
<feature type="domain" description="Mitochondrial splicing suppressor 51-like C-terminal" evidence="1">
    <location>
        <begin position="35"/>
        <end position="233"/>
    </location>
</feature>
<dbReference type="AlphaFoldDB" id="F0WHA2"/>
<accession>F0WHA2</accession>
<evidence type="ECO:0000259" key="1">
    <source>
        <dbReference type="Pfam" id="PF20179"/>
    </source>
</evidence>
<evidence type="ECO:0000313" key="2">
    <source>
        <dbReference type="EMBL" id="CCA20618.1"/>
    </source>
</evidence>
<reference evidence="2" key="2">
    <citation type="submission" date="2011-02" db="EMBL/GenBank/DDBJ databases">
        <authorList>
            <person name="MacLean D."/>
        </authorList>
    </citation>
    <scope>NUCLEOTIDE SEQUENCE</scope>
</reference>
<sequence length="271" mass="30983">MPDSTTRADTLVLCMKRLQWHGSKIQTERLFGSLLLIHFPGADYSEGRSPIETWEIFKPFLDFIAQEYPDLKTCTLNFIGPNISRQLHQQVSTFSVQRQKQCLSEQEVKTTTQSGCIGQDHMSLPDMSVHLHYFAGSYENYMKGEAFVGKESMNVPETSPHLIVSYNAGIWGYDDWIPAIETILQNAQCPWLITSYNENEADDDKDVLIKIFPALHWYWKPEKNLMGANTPRQTRNSSGSTVWENDYWMCVGATKHRSTGATRSEIISCKN</sequence>
<dbReference type="HOGENOM" id="CLU_1252817_0_0_1"/>
<proteinExistence type="predicted"/>
<protein>
    <submittedName>
        <fullName evidence="2">Uncharacterized protein AlNc14C99G5968</fullName>
    </submittedName>
</protein>
<dbReference type="PANTHER" id="PTHR28069">
    <property type="entry name" value="GH20023P"/>
    <property type="match status" value="1"/>
</dbReference>
<dbReference type="InterPro" id="IPR046824">
    <property type="entry name" value="Mss51-like_C"/>
</dbReference>
<dbReference type="EMBL" id="FR824144">
    <property type="protein sequence ID" value="CCA20618.1"/>
    <property type="molecule type" value="Genomic_DNA"/>
</dbReference>
<gene>
    <name evidence="2" type="primary">AlNc14C99G5968</name>
    <name evidence="2" type="ORF">ALNC14_067610</name>
</gene>